<name>A0A1E7FQL1_9STRA</name>
<dbReference type="InterPro" id="IPR050281">
    <property type="entry name" value="Flavin_monoamine_oxidase"/>
</dbReference>
<feature type="compositionally biased region" description="Low complexity" evidence="1">
    <location>
        <begin position="43"/>
        <end position="55"/>
    </location>
</feature>
<dbReference type="Gene3D" id="3.50.50.60">
    <property type="entry name" value="FAD/NAD(P)-binding domain"/>
    <property type="match status" value="1"/>
</dbReference>
<dbReference type="PANTHER" id="PTHR10742">
    <property type="entry name" value="FLAVIN MONOAMINE OXIDASE"/>
    <property type="match status" value="1"/>
</dbReference>
<dbReference type="SUPFAM" id="SSF51905">
    <property type="entry name" value="FAD/NAD(P)-binding domain"/>
    <property type="match status" value="1"/>
</dbReference>
<evidence type="ECO:0008006" key="4">
    <source>
        <dbReference type="Google" id="ProtNLM"/>
    </source>
</evidence>
<sequence>MGKSSSTSQSFLSSNGKKRRRPAAAAAISSSPAVSAGQKQNRTTATTTTTSSGSSNQKGVKVKIKRHPQRIIVLGAGVSGLACSQELRQRGYEVLVVEARSRVGGRLKGEVLEMGNEYPSTIPIPISSSSSKRADKNRIEKVHSKSSVGDVIMTRQHAVDVGGALIHGIDDILCMILHHKWAYLFILCQVTVF</sequence>
<dbReference type="AlphaFoldDB" id="A0A1E7FQL1"/>
<dbReference type="GO" id="GO:0016491">
    <property type="term" value="F:oxidoreductase activity"/>
    <property type="evidence" value="ECO:0007669"/>
    <property type="project" value="TreeGrafter"/>
</dbReference>
<proteinExistence type="predicted"/>
<dbReference type="KEGG" id="fcy:FRACYDRAFT_180908"/>
<feature type="region of interest" description="Disordered" evidence="1">
    <location>
        <begin position="1"/>
        <end position="63"/>
    </location>
</feature>
<dbReference type="Proteomes" id="UP000095751">
    <property type="component" value="Unassembled WGS sequence"/>
</dbReference>
<evidence type="ECO:0000313" key="3">
    <source>
        <dbReference type="Proteomes" id="UP000095751"/>
    </source>
</evidence>
<dbReference type="PRINTS" id="PR00419">
    <property type="entry name" value="ADXRDTASE"/>
</dbReference>
<gene>
    <name evidence="2" type="ORF">FRACYDRAFT_180908</name>
</gene>
<dbReference type="InParanoid" id="A0A1E7FQL1"/>
<feature type="compositionally biased region" description="Low complexity" evidence="1">
    <location>
        <begin position="23"/>
        <end position="36"/>
    </location>
</feature>
<evidence type="ECO:0000313" key="2">
    <source>
        <dbReference type="EMBL" id="OEU20404.1"/>
    </source>
</evidence>
<dbReference type="InterPro" id="IPR036188">
    <property type="entry name" value="FAD/NAD-bd_sf"/>
</dbReference>
<protein>
    <recommendedName>
        <fullName evidence="4">Amine oxidase domain-containing protein</fullName>
    </recommendedName>
</protein>
<dbReference type="OrthoDB" id="5046242at2759"/>
<reference evidence="2 3" key="1">
    <citation type="submission" date="2016-09" db="EMBL/GenBank/DDBJ databases">
        <title>Extensive genetic diversity and differential bi-allelic expression allows diatom success in the polar Southern Ocean.</title>
        <authorList>
            <consortium name="DOE Joint Genome Institute"/>
            <person name="Mock T."/>
            <person name="Otillar R.P."/>
            <person name="Strauss J."/>
            <person name="Dupont C."/>
            <person name="Frickenhaus S."/>
            <person name="Maumus F."/>
            <person name="Mcmullan M."/>
            <person name="Sanges R."/>
            <person name="Schmutz J."/>
            <person name="Toseland A."/>
            <person name="Valas R."/>
            <person name="Veluchamy A."/>
            <person name="Ward B.J."/>
            <person name="Allen A."/>
            <person name="Barry K."/>
            <person name="Falciatore A."/>
            <person name="Ferrante M."/>
            <person name="Fortunato A.E."/>
            <person name="Gloeckner G."/>
            <person name="Gruber A."/>
            <person name="Hipkin R."/>
            <person name="Janech M."/>
            <person name="Kroth P."/>
            <person name="Leese F."/>
            <person name="Lindquist E."/>
            <person name="Lyon B.R."/>
            <person name="Martin J."/>
            <person name="Mayer C."/>
            <person name="Parker M."/>
            <person name="Quesneville H."/>
            <person name="Raymond J."/>
            <person name="Uhlig C."/>
            <person name="Valentin K.U."/>
            <person name="Worden A.Z."/>
            <person name="Armbrust E.V."/>
            <person name="Bowler C."/>
            <person name="Green B."/>
            <person name="Moulton V."/>
            <person name="Van Oosterhout C."/>
            <person name="Grigoriev I."/>
        </authorList>
    </citation>
    <scope>NUCLEOTIDE SEQUENCE [LARGE SCALE GENOMIC DNA]</scope>
    <source>
        <strain evidence="2 3">CCMP1102</strain>
    </source>
</reference>
<dbReference type="EMBL" id="KV784354">
    <property type="protein sequence ID" value="OEU20404.1"/>
    <property type="molecule type" value="Genomic_DNA"/>
</dbReference>
<dbReference type="PANTHER" id="PTHR10742:SF410">
    <property type="entry name" value="LYSINE-SPECIFIC HISTONE DEMETHYLASE 2"/>
    <property type="match status" value="1"/>
</dbReference>
<dbReference type="Pfam" id="PF13450">
    <property type="entry name" value="NAD_binding_8"/>
    <property type="match status" value="1"/>
</dbReference>
<feature type="compositionally biased region" description="Low complexity" evidence="1">
    <location>
        <begin position="1"/>
        <end position="14"/>
    </location>
</feature>
<organism evidence="2 3">
    <name type="scientific">Fragilariopsis cylindrus CCMP1102</name>
    <dbReference type="NCBI Taxonomy" id="635003"/>
    <lineage>
        <taxon>Eukaryota</taxon>
        <taxon>Sar</taxon>
        <taxon>Stramenopiles</taxon>
        <taxon>Ochrophyta</taxon>
        <taxon>Bacillariophyta</taxon>
        <taxon>Bacillariophyceae</taxon>
        <taxon>Bacillariophycidae</taxon>
        <taxon>Bacillariales</taxon>
        <taxon>Bacillariaceae</taxon>
        <taxon>Fragilariopsis</taxon>
    </lineage>
</organism>
<accession>A0A1E7FQL1</accession>
<evidence type="ECO:0000256" key="1">
    <source>
        <dbReference type="SAM" id="MobiDB-lite"/>
    </source>
</evidence>
<keyword evidence="3" id="KW-1185">Reference proteome</keyword>